<dbReference type="GO" id="GO:0005739">
    <property type="term" value="C:mitochondrion"/>
    <property type="evidence" value="ECO:0007669"/>
    <property type="project" value="UniProtKB-SubCell"/>
</dbReference>
<dbReference type="GeneID" id="54299983"/>
<gene>
    <name evidence="6" type="ORF">K452DRAFT_301664</name>
</gene>
<evidence type="ECO:0000256" key="2">
    <source>
        <dbReference type="ARBA" id="ARBA00022737"/>
    </source>
</evidence>
<dbReference type="Pfam" id="PF12921">
    <property type="entry name" value="ATP13"/>
    <property type="match status" value="1"/>
</dbReference>
<comment type="subcellular location">
    <subcellularLocation>
        <location evidence="1">Mitochondrion</location>
    </subcellularLocation>
</comment>
<dbReference type="InterPro" id="IPR011990">
    <property type="entry name" value="TPR-like_helical_dom_sf"/>
</dbReference>
<accession>A0A6A6B1M6</accession>
<feature type="compositionally biased region" description="Acidic residues" evidence="5">
    <location>
        <begin position="615"/>
        <end position="628"/>
    </location>
</feature>
<dbReference type="AlphaFoldDB" id="A0A6A6B1M6"/>
<feature type="region of interest" description="Disordered" evidence="5">
    <location>
        <begin position="598"/>
        <end position="636"/>
    </location>
</feature>
<evidence type="ECO:0000313" key="6">
    <source>
        <dbReference type="EMBL" id="KAF2137950.1"/>
    </source>
</evidence>
<keyword evidence="3" id="KW-0809">Transit peptide</keyword>
<dbReference type="Gene3D" id="1.25.40.10">
    <property type="entry name" value="Tetratricopeptide repeat domain"/>
    <property type="match status" value="1"/>
</dbReference>
<dbReference type="InterPro" id="IPR024319">
    <property type="entry name" value="ATPase_expression_mit"/>
</dbReference>
<dbReference type="PANTHER" id="PTHR47447">
    <property type="entry name" value="OS03G0856100 PROTEIN"/>
    <property type="match status" value="1"/>
</dbReference>
<proteinExistence type="predicted"/>
<keyword evidence="4" id="KW-0496">Mitochondrion</keyword>
<evidence type="ECO:0000256" key="5">
    <source>
        <dbReference type="SAM" id="MobiDB-lite"/>
    </source>
</evidence>
<evidence type="ECO:0000313" key="7">
    <source>
        <dbReference type="Proteomes" id="UP000799438"/>
    </source>
</evidence>
<reference evidence="6" key="1">
    <citation type="journal article" date="2020" name="Stud. Mycol.">
        <title>101 Dothideomycetes genomes: a test case for predicting lifestyles and emergence of pathogens.</title>
        <authorList>
            <person name="Haridas S."/>
            <person name="Albert R."/>
            <person name="Binder M."/>
            <person name="Bloem J."/>
            <person name="Labutti K."/>
            <person name="Salamov A."/>
            <person name="Andreopoulos B."/>
            <person name="Baker S."/>
            <person name="Barry K."/>
            <person name="Bills G."/>
            <person name="Bluhm B."/>
            <person name="Cannon C."/>
            <person name="Castanera R."/>
            <person name="Culley D."/>
            <person name="Daum C."/>
            <person name="Ezra D."/>
            <person name="Gonzalez J."/>
            <person name="Henrissat B."/>
            <person name="Kuo A."/>
            <person name="Liang C."/>
            <person name="Lipzen A."/>
            <person name="Lutzoni F."/>
            <person name="Magnuson J."/>
            <person name="Mondo S."/>
            <person name="Nolan M."/>
            <person name="Ohm R."/>
            <person name="Pangilinan J."/>
            <person name="Park H.-J."/>
            <person name="Ramirez L."/>
            <person name="Alfaro M."/>
            <person name="Sun H."/>
            <person name="Tritt A."/>
            <person name="Yoshinaga Y."/>
            <person name="Zwiers L.-H."/>
            <person name="Turgeon B."/>
            <person name="Goodwin S."/>
            <person name="Spatafora J."/>
            <person name="Crous P."/>
            <person name="Grigoriev I."/>
        </authorList>
    </citation>
    <scope>NUCLEOTIDE SEQUENCE</scope>
    <source>
        <strain evidence="6">CBS 121167</strain>
    </source>
</reference>
<evidence type="ECO:0000256" key="3">
    <source>
        <dbReference type="ARBA" id="ARBA00022946"/>
    </source>
</evidence>
<evidence type="ECO:0000256" key="1">
    <source>
        <dbReference type="ARBA" id="ARBA00004173"/>
    </source>
</evidence>
<dbReference type="OrthoDB" id="185373at2759"/>
<protein>
    <recommendedName>
        <fullName evidence="8">ATPase expression protein 2, mitochondrial</fullName>
    </recommendedName>
</protein>
<evidence type="ECO:0000256" key="4">
    <source>
        <dbReference type="ARBA" id="ARBA00023128"/>
    </source>
</evidence>
<dbReference type="PANTHER" id="PTHR47447:SF17">
    <property type="entry name" value="OS12G0638900 PROTEIN"/>
    <property type="match status" value="1"/>
</dbReference>
<organism evidence="6 7">
    <name type="scientific">Aplosporella prunicola CBS 121167</name>
    <dbReference type="NCBI Taxonomy" id="1176127"/>
    <lineage>
        <taxon>Eukaryota</taxon>
        <taxon>Fungi</taxon>
        <taxon>Dikarya</taxon>
        <taxon>Ascomycota</taxon>
        <taxon>Pezizomycotina</taxon>
        <taxon>Dothideomycetes</taxon>
        <taxon>Dothideomycetes incertae sedis</taxon>
        <taxon>Botryosphaeriales</taxon>
        <taxon>Aplosporellaceae</taxon>
        <taxon>Aplosporella</taxon>
    </lineage>
</organism>
<keyword evidence="2" id="KW-0677">Repeat</keyword>
<keyword evidence="7" id="KW-1185">Reference proteome</keyword>
<sequence length="636" mass="73390">MTIVAVRGVLPYAARAAWIRGQRPSNANVVKNDGFDYVRRLPTALRSKEIDDILRCLGQGALDAHFIRSIAPSTFTAVLGLLRPGRMLADWEQALAHNWWIRGRHYGTLPSRWHVYARFSDLVASLVDIRRRAGMPLGMLDYRHLMHAATGVANSDLARSLLLAMRQDGLQPDADCITAYLHCLVWDRRPRDPDLGDASGAFRTAPINTSLRRKGKHPFAPAPGVYVVEAEEAFQSLLSRGLVVDEAFMCHMMTAYARENDMDSCVKILFRFWNVDAENFETQARPYPPGHPLRPTGRLLHTIAHAFGATNRVTTSLRIIDQVSTAYDIHIGIDVWEEIFVWTFSHSWPRGSSSFGLAHKTERLTLKAVEQLWQVMTNEPYRVRPTLRMYHLSIKNLTQFQRYDIVVGRIREGLAAIHADNATLSANLEAHRSAWLARGLGAVPKTSKWALKRRRIRDVGVAQRNAVMLKRWCRWYYEQGNRGPGFRRKPHEVLPDGTVQKEPPDNMRFTQPFWAYRDVPNFLAEFANVGPHIVTYRTHTGFVSIRLRWHWPTEEEHMRNHRLLRKRQATLMKQHRQKMKQWLLEHKQELAEHELAMKEGAAPAKRHRDGIFTSYDDDEDDYGEDEAGDKDWWRRR</sequence>
<dbReference type="Proteomes" id="UP000799438">
    <property type="component" value="Unassembled WGS sequence"/>
</dbReference>
<dbReference type="EMBL" id="ML995499">
    <property type="protein sequence ID" value="KAF2137950.1"/>
    <property type="molecule type" value="Genomic_DNA"/>
</dbReference>
<dbReference type="RefSeq" id="XP_033393665.1">
    <property type="nucleotide sequence ID" value="XM_033542486.1"/>
</dbReference>
<name>A0A6A6B1M6_9PEZI</name>
<evidence type="ECO:0008006" key="8">
    <source>
        <dbReference type="Google" id="ProtNLM"/>
    </source>
</evidence>